<sequence>MTMKSTIEELNAFVQIVESGSIVKAAEQLGQTTSGVSRALQRLESKLNVTLLERTTRKLKLTQEGQLFLEKSRKILNDLTEAEDALLKSDHDISGLIRVDSATPFVLHVIVPLIQEFMQQYPNIQIELNNHDQIIDLLEHKTDVAIRFGELNDSSLHAKLLCRSRLYIVASPDYLAQHGTPNQPEQLLQHPLLGFTQPTHLNTWPLRLQGQHLNIHPKIKASNGETVRQLVLNGTGITCLSRFLVQDDLRAGRLVALFEDQIELQYQKIHAVYYQQEHLPKRVRLFIEFLAQKLAIYL</sequence>
<dbReference type="SUPFAM" id="SSF53850">
    <property type="entry name" value="Periplasmic binding protein-like II"/>
    <property type="match status" value="1"/>
</dbReference>
<dbReference type="AlphaFoldDB" id="R9AKD0"/>
<dbReference type="EMBL" id="AQFM01000048">
    <property type="protein sequence ID" value="EOR02673.1"/>
    <property type="molecule type" value="Genomic_DNA"/>
</dbReference>
<dbReference type="Pfam" id="PF03466">
    <property type="entry name" value="LysR_substrate"/>
    <property type="match status" value="1"/>
</dbReference>
<feature type="domain" description="HTH lysR-type" evidence="5">
    <location>
        <begin position="1"/>
        <end position="62"/>
    </location>
</feature>
<dbReference type="Proteomes" id="UP000016201">
    <property type="component" value="Unassembled WGS sequence"/>
</dbReference>
<dbReference type="GO" id="GO:0043565">
    <property type="term" value="F:sequence-specific DNA binding"/>
    <property type="evidence" value="ECO:0007669"/>
    <property type="project" value="TreeGrafter"/>
</dbReference>
<dbReference type="InterPro" id="IPR058163">
    <property type="entry name" value="LysR-type_TF_proteobact-type"/>
</dbReference>
<keyword evidence="7" id="KW-1185">Reference proteome</keyword>
<gene>
    <name evidence="6" type="ORF">I593_03947</name>
</gene>
<evidence type="ECO:0000256" key="2">
    <source>
        <dbReference type="ARBA" id="ARBA00023015"/>
    </source>
</evidence>
<evidence type="ECO:0000256" key="1">
    <source>
        <dbReference type="ARBA" id="ARBA00009437"/>
    </source>
</evidence>
<dbReference type="Pfam" id="PF00126">
    <property type="entry name" value="HTH_1"/>
    <property type="match status" value="1"/>
</dbReference>
<evidence type="ECO:0000256" key="4">
    <source>
        <dbReference type="ARBA" id="ARBA00023163"/>
    </source>
</evidence>
<evidence type="ECO:0000313" key="6">
    <source>
        <dbReference type="EMBL" id="EOR02673.1"/>
    </source>
</evidence>
<reference evidence="6 7" key="1">
    <citation type="submission" date="2013-03" db="EMBL/GenBank/DDBJ databases">
        <title>The Genome Sequence of Acinetobacter tandoii CIP 107469.</title>
        <authorList>
            <consortium name="The Broad Institute Genome Sequencing Platform"/>
            <consortium name="The Broad Institute Genome Sequencing Center for Infectious Disease"/>
            <person name="Cerqueira G."/>
            <person name="Feldgarden M."/>
            <person name="Courvalin P."/>
            <person name="Perichon B."/>
            <person name="Grillot-Courvalin C."/>
            <person name="Clermont D."/>
            <person name="Rocha E."/>
            <person name="Yoon E.-J."/>
            <person name="Nemec A."/>
            <person name="Walker B."/>
            <person name="Young S.K."/>
            <person name="Zeng Q."/>
            <person name="Gargeya S."/>
            <person name="Fitzgerald M."/>
            <person name="Haas B."/>
            <person name="Abouelleil A."/>
            <person name="Alvarado L."/>
            <person name="Arachchi H.M."/>
            <person name="Berlin A.M."/>
            <person name="Chapman S.B."/>
            <person name="Dewar J."/>
            <person name="Goldberg J."/>
            <person name="Griggs A."/>
            <person name="Gujja S."/>
            <person name="Hansen M."/>
            <person name="Howarth C."/>
            <person name="Imamovic A."/>
            <person name="Larimer J."/>
            <person name="McCowan C."/>
            <person name="Murphy C."/>
            <person name="Neiman D."/>
            <person name="Pearson M."/>
            <person name="Priest M."/>
            <person name="Roberts A."/>
            <person name="Saif S."/>
            <person name="Shea T."/>
            <person name="Sisk P."/>
            <person name="Sykes S."/>
            <person name="Wortman J."/>
            <person name="Nusbaum C."/>
            <person name="Birren B."/>
        </authorList>
    </citation>
    <scope>NUCLEOTIDE SEQUENCE [LARGE SCALE GENOMIC DNA]</scope>
    <source>
        <strain evidence="6 7">CIP 107469</strain>
    </source>
</reference>
<comment type="caution">
    <text evidence="6">The sequence shown here is derived from an EMBL/GenBank/DDBJ whole genome shotgun (WGS) entry which is preliminary data.</text>
</comment>
<proteinExistence type="inferred from homology"/>
<dbReference type="Gene3D" id="3.40.190.10">
    <property type="entry name" value="Periplasmic binding protein-like II"/>
    <property type="match status" value="2"/>
</dbReference>
<dbReference type="InterPro" id="IPR000847">
    <property type="entry name" value="LysR_HTH_N"/>
</dbReference>
<dbReference type="InterPro" id="IPR036388">
    <property type="entry name" value="WH-like_DNA-bd_sf"/>
</dbReference>
<dbReference type="GO" id="GO:0006351">
    <property type="term" value="P:DNA-templated transcription"/>
    <property type="evidence" value="ECO:0007669"/>
    <property type="project" value="TreeGrafter"/>
</dbReference>
<dbReference type="PATRIC" id="fig|1120927.3.peg.3844"/>
<dbReference type="PANTHER" id="PTHR30537:SF20">
    <property type="entry name" value="TRANSCRIPTIONAL REGULATORY PROTEIN"/>
    <property type="match status" value="1"/>
</dbReference>
<name>R9AKD0_9GAMM</name>
<dbReference type="eggNOG" id="COG0583">
    <property type="taxonomic scope" value="Bacteria"/>
</dbReference>
<accession>R9AKD0</accession>
<dbReference type="PANTHER" id="PTHR30537">
    <property type="entry name" value="HTH-TYPE TRANSCRIPTIONAL REGULATOR"/>
    <property type="match status" value="1"/>
</dbReference>
<dbReference type="InterPro" id="IPR005119">
    <property type="entry name" value="LysR_subst-bd"/>
</dbReference>
<keyword evidence="2" id="KW-0805">Transcription regulation</keyword>
<evidence type="ECO:0000256" key="3">
    <source>
        <dbReference type="ARBA" id="ARBA00023125"/>
    </source>
</evidence>
<dbReference type="InterPro" id="IPR036390">
    <property type="entry name" value="WH_DNA-bd_sf"/>
</dbReference>
<dbReference type="PROSITE" id="PS50931">
    <property type="entry name" value="HTH_LYSR"/>
    <property type="match status" value="1"/>
</dbReference>
<dbReference type="SUPFAM" id="SSF46785">
    <property type="entry name" value="Winged helix' DNA-binding domain"/>
    <property type="match status" value="1"/>
</dbReference>
<comment type="similarity">
    <text evidence="1">Belongs to the LysR transcriptional regulatory family.</text>
</comment>
<dbReference type="FunFam" id="1.10.10.10:FF:000001">
    <property type="entry name" value="LysR family transcriptional regulator"/>
    <property type="match status" value="1"/>
</dbReference>
<organism evidence="6 7">
    <name type="scientific">Acinetobacter tandoii DSM 14970 = CIP 107469</name>
    <dbReference type="NCBI Taxonomy" id="1120927"/>
    <lineage>
        <taxon>Bacteria</taxon>
        <taxon>Pseudomonadati</taxon>
        <taxon>Pseudomonadota</taxon>
        <taxon>Gammaproteobacteria</taxon>
        <taxon>Moraxellales</taxon>
        <taxon>Moraxellaceae</taxon>
        <taxon>Acinetobacter</taxon>
    </lineage>
</organism>
<evidence type="ECO:0000313" key="7">
    <source>
        <dbReference type="Proteomes" id="UP000016201"/>
    </source>
</evidence>
<evidence type="ECO:0000259" key="5">
    <source>
        <dbReference type="PROSITE" id="PS50931"/>
    </source>
</evidence>
<dbReference type="GO" id="GO:0003700">
    <property type="term" value="F:DNA-binding transcription factor activity"/>
    <property type="evidence" value="ECO:0007669"/>
    <property type="project" value="InterPro"/>
</dbReference>
<dbReference type="Gene3D" id="1.10.10.10">
    <property type="entry name" value="Winged helix-like DNA-binding domain superfamily/Winged helix DNA-binding domain"/>
    <property type="match status" value="1"/>
</dbReference>
<keyword evidence="4" id="KW-0804">Transcription</keyword>
<protein>
    <recommendedName>
        <fullName evidence="5">HTH lysR-type domain-containing protein</fullName>
    </recommendedName>
</protein>
<keyword evidence="3" id="KW-0238">DNA-binding</keyword>